<reference evidence="2 3" key="1">
    <citation type="submission" date="2024-04" db="EMBL/GenBank/DDBJ databases">
        <title>A novel species isolated from cricket.</title>
        <authorList>
            <person name="Wang H.-C."/>
        </authorList>
    </citation>
    <scope>NUCLEOTIDE SEQUENCE [LARGE SCALE GENOMIC DNA]</scope>
    <source>
        <strain evidence="2 3">WL0021</strain>
    </source>
</reference>
<dbReference type="RefSeq" id="WP_346336997.1">
    <property type="nucleotide sequence ID" value="NZ_JBBYXI010000002.1"/>
</dbReference>
<evidence type="ECO:0000313" key="3">
    <source>
        <dbReference type="Proteomes" id="UP001418637"/>
    </source>
</evidence>
<sequence>MKNFFLQFFTWWNGQTLGTRFFTWRKGQFVGTDEFGNRYYRAQGPVLDPSVGPERRWVIYNGVVEASKVPPAWRSWLTHTEDVPPSEEEYTPREWEMPHKPNMTGTAEAYRPKGSQLAEPSPAAPAAGYAPWAPPQ</sequence>
<feature type="compositionally biased region" description="Low complexity" evidence="1">
    <location>
        <begin position="118"/>
        <end position="136"/>
    </location>
</feature>
<keyword evidence="3" id="KW-1185">Reference proteome</keyword>
<name>A0ABV0BJ02_9HYPH</name>
<comment type="caution">
    <text evidence="2">The sequence shown here is derived from an EMBL/GenBank/DDBJ whole genome shotgun (WGS) entry which is preliminary data.</text>
</comment>
<evidence type="ECO:0000256" key="1">
    <source>
        <dbReference type="SAM" id="MobiDB-lite"/>
    </source>
</evidence>
<feature type="region of interest" description="Disordered" evidence="1">
    <location>
        <begin position="80"/>
        <end position="136"/>
    </location>
</feature>
<dbReference type="NCBIfam" id="NF006040">
    <property type="entry name" value="PRK08183.1"/>
    <property type="match status" value="1"/>
</dbReference>
<proteinExistence type="predicted"/>
<dbReference type="PANTHER" id="PTHR12910">
    <property type="entry name" value="NADH-UBIQUINONE OXIDOREDUCTASE SUBUNIT B17.2"/>
    <property type="match status" value="1"/>
</dbReference>
<protein>
    <submittedName>
        <fullName evidence="2">NADH:ubiquinone oxidoreductase subunit NDUFA12</fullName>
    </submittedName>
</protein>
<dbReference type="Proteomes" id="UP001418637">
    <property type="component" value="Unassembled WGS sequence"/>
</dbReference>
<dbReference type="EMBL" id="JBBYXI010000002">
    <property type="protein sequence ID" value="MEN3930979.1"/>
    <property type="molecule type" value="Genomic_DNA"/>
</dbReference>
<dbReference type="PANTHER" id="PTHR12910:SF2">
    <property type="entry name" value="NADH DEHYDROGENASE [UBIQUINONE] 1 ALPHA SUBCOMPLEX SUBUNIT 12"/>
    <property type="match status" value="1"/>
</dbReference>
<evidence type="ECO:0000313" key="2">
    <source>
        <dbReference type="EMBL" id="MEN3930979.1"/>
    </source>
</evidence>
<dbReference type="InterPro" id="IPR007763">
    <property type="entry name" value="NDUFA12"/>
</dbReference>
<organism evidence="2 3">
    <name type="scientific">Hohaiivirga grylli</name>
    <dbReference type="NCBI Taxonomy" id="3133970"/>
    <lineage>
        <taxon>Bacteria</taxon>
        <taxon>Pseudomonadati</taxon>
        <taxon>Pseudomonadota</taxon>
        <taxon>Alphaproteobacteria</taxon>
        <taxon>Hyphomicrobiales</taxon>
        <taxon>Methylobacteriaceae</taxon>
        <taxon>Hohaiivirga</taxon>
    </lineage>
</organism>
<accession>A0ABV0BJ02</accession>
<gene>
    <name evidence="2" type="ORF">WJT86_07900</name>
</gene>
<feature type="compositionally biased region" description="Basic and acidic residues" evidence="1">
    <location>
        <begin position="90"/>
        <end position="99"/>
    </location>
</feature>
<dbReference type="Pfam" id="PF05071">
    <property type="entry name" value="NDUFA12"/>
    <property type="match status" value="1"/>
</dbReference>